<organism evidence="3 4">
    <name type="scientific">Ectopseudomonas guguanensis</name>
    <dbReference type="NCBI Taxonomy" id="1198456"/>
    <lineage>
        <taxon>Bacteria</taxon>
        <taxon>Pseudomonadati</taxon>
        <taxon>Pseudomonadota</taxon>
        <taxon>Gammaproteobacteria</taxon>
        <taxon>Pseudomonadales</taxon>
        <taxon>Pseudomonadaceae</taxon>
        <taxon>Ectopseudomonas</taxon>
    </lineage>
</organism>
<dbReference type="InterPro" id="IPR046158">
    <property type="entry name" value="DUF6160"/>
</dbReference>
<sequence>MLDSHYKKRGFAMRPSFRFTKHALALVCAAALSGPAQARMVELEDGELSDITGQAFINLTTDTAGQINYTRVNFGLKVDTQLNIKKLELGSYARAGETRPSDILINNFALGTVGANDSINPFQIVDPYLELAYEGNQVVGVRIGFGQAKGVLSGDISHLTGKIAVDLEGKAKPLLDEANFFQRLLLGATVNENSTIRSEAELVSNGTPDSVRASQAGLKNGSVVQCVANCNLLGGLLTAFPSQGCQIIGIATCFNLSQFQSLNIGNVSAPGMDQAAKGVFISLQVKDLQWRDMDTSALINTVAGAFLNIPKYRDANGNLVAGIKFDFDQALNGIPRQDTCLGSAISGC</sequence>
<dbReference type="EMBL" id="FNJJ01000009">
    <property type="protein sequence ID" value="SDP97052.1"/>
    <property type="molecule type" value="Genomic_DNA"/>
</dbReference>
<protein>
    <recommendedName>
        <fullName evidence="2">DUF6160 domain-containing protein</fullName>
    </recommendedName>
</protein>
<dbReference type="Pfam" id="PF19657">
    <property type="entry name" value="DUF6160"/>
    <property type="match status" value="1"/>
</dbReference>
<proteinExistence type="predicted"/>
<evidence type="ECO:0000256" key="1">
    <source>
        <dbReference type="SAM" id="SignalP"/>
    </source>
</evidence>
<keyword evidence="1" id="KW-0732">Signal</keyword>
<reference evidence="4" key="1">
    <citation type="submission" date="2016-10" db="EMBL/GenBank/DDBJ databases">
        <authorList>
            <person name="Varghese N."/>
            <person name="Submissions S."/>
        </authorList>
    </citation>
    <scope>NUCLEOTIDE SEQUENCE [LARGE SCALE GENOMIC DNA]</scope>
    <source>
        <strain evidence="4">JCM 18416</strain>
    </source>
</reference>
<evidence type="ECO:0000259" key="2">
    <source>
        <dbReference type="Pfam" id="PF19657"/>
    </source>
</evidence>
<evidence type="ECO:0000313" key="3">
    <source>
        <dbReference type="EMBL" id="SDP97052.1"/>
    </source>
</evidence>
<name>A0A1H0X2A3_9GAMM</name>
<gene>
    <name evidence="3" type="ORF">SAMN05216213_10910</name>
</gene>
<dbReference type="AlphaFoldDB" id="A0A1H0X2A3"/>
<dbReference type="Proteomes" id="UP000199460">
    <property type="component" value="Unassembled WGS sequence"/>
</dbReference>
<accession>A0A1H0X2A3</accession>
<feature type="signal peptide" evidence="1">
    <location>
        <begin position="1"/>
        <end position="38"/>
    </location>
</feature>
<evidence type="ECO:0000313" key="4">
    <source>
        <dbReference type="Proteomes" id="UP000199460"/>
    </source>
</evidence>
<feature type="domain" description="DUF6160" evidence="2">
    <location>
        <begin position="21"/>
        <end position="110"/>
    </location>
</feature>
<feature type="chain" id="PRO_5011484581" description="DUF6160 domain-containing protein" evidence="1">
    <location>
        <begin position="39"/>
        <end position="348"/>
    </location>
</feature>
<keyword evidence="4" id="KW-1185">Reference proteome</keyword>